<evidence type="ECO:0000313" key="7">
    <source>
        <dbReference type="Proteomes" id="UP000037460"/>
    </source>
</evidence>
<accession>A0A0M0JII0</accession>
<organism evidence="6 7">
    <name type="scientific">Chrysochromulina tobinii</name>
    <dbReference type="NCBI Taxonomy" id="1460289"/>
    <lineage>
        <taxon>Eukaryota</taxon>
        <taxon>Haptista</taxon>
        <taxon>Haptophyta</taxon>
        <taxon>Prymnesiophyceae</taxon>
        <taxon>Prymnesiales</taxon>
        <taxon>Chrysochromulinaceae</taxon>
        <taxon>Chrysochromulina</taxon>
    </lineage>
</organism>
<dbReference type="AlphaFoldDB" id="A0A0M0JII0"/>
<keyword evidence="1 3" id="KW-0697">Rotamase</keyword>
<dbReference type="PANTHER" id="PTHR45625">
    <property type="entry name" value="PEPTIDYL-PROLYL CIS-TRANS ISOMERASE-RELATED"/>
    <property type="match status" value="1"/>
</dbReference>
<dbReference type="Pfam" id="PF00160">
    <property type="entry name" value="Pro_isomerase"/>
    <property type="match status" value="1"/>
</dbReference>
<evidence type="ECO:0000256" key="3">
    <source>
        <dbReference type="RuleBase" id="RU363019"/>
    </source>
</evidence>
<dbReference type="GO" id="GO:0003755">
    <property type="term" value="F:peptidyl-prolyl cis-trans isomerase activity"/>
    <property type="evidence" value="ECO:0007669"/>
    <property type="project" value="UniProtKB-UniRule"/>
</dbReference>
<dbReference type="PROSITE" id="PS00170">
    <property type="entry name" value="CSA_PPIASE_1"/>
    <property type="match status" value="1"/>
</dbReference>
<comment type="function">
    <text evidence="3">PPIases accelerate the folding of proteins. It catalyzes the cis-trans isomerization of proline imidic peptide bonds in oligopeptides.</text>
</comment>
<comment type="similarity">
    <text evidence="3">Belongs to the cyclophilin-type PPIase family.</text>
</comment>
<dbReference type="InterPro" id="IPR024936">
    <property type="entry name" value="Cyclophilin-type_PPIase"/>
</dbReference>
<dbReference type="EMBL" id="JWZX01002860">
    <property type="protein sequence ID" value="KOO26384.1"/>
    <property type="molecule type" value="Genomic_DNA"/>
</dbReference>
<evidence type="ECO:0000313" key="6">
    <source>
        <dbReference type="EMBL" id="KOO26384.1"/>
    </source>
</evidence>
<evidence type="ECO:0000259" key="5">
    <source>
        <dbReference type="PROSITE" id="PS50072"/>
    </source>
</evidence>
<sequence length="218" mass="23145">MLPLMTIAATSLRGSALLTARSAVTRTSMAQMATFATFKTTKGDIKAELFMDKLPITAGNFADLAKTGFYDGLTFHRVINSFMCQFGCPYSKDPKSPRAGTGGPKGGTSFTLPDGTTVTRNAGGNIPDELIGEFSNLPGTLSMANTGQPNSGGSQIFINTVHNDFLDYFNMKTPSKHPVFGKVVEGMDVLKAIEKTPTGPGDKPKEPVVVNTILITEA</sequence>
<dbReference type="PROSITE" id="PS50072">
    <property type="entry name" value="CSA_PPIASE_2"/>
    <property type="match status" value="1"/>
</dbReference>
<dbReference type="PIRSF" id="PIRSF001467">
    <property type="entry name" value="Peptidylpro_ismrse"/>
    <property type="match status" value="1"/>
</dbReference>
<gene>
    <name evidence="6" type="ORF">Ctob_012398</name>
</gene>
<comment type="caution">
    <text evidence="6">The sequence shown here is derived from an EMBL/GenBank/DDBJ whole genome shotgun (WGS) entry which is preliminary data.</text>
</comment>
<dbReference type="InterPro" id="IPR002130">
    <property type="entry name" value="Cyclophilin-type_PPIase_dom"/>
</dbReference>
<comment type="catalytic activity">
    <reaction evidence="3">
        <text>[protein]-peptidylproline (omega=180) = [protein]-peptidylproline (omega=0)</text>
        <dbReference type="Rhea" id="RHEA:16237"/>
        <dbReference type="Rhea" id="RHEA-COMP:10747"/>
        <dbReference type="Rhea" id="RHEA-COMP:10748"/>
        <dbReference type="ChEBI" id="CHEBI:83833"/>
        <dbReference type="ChEBI" id="CHEBI:83834"/>
        <dbReference type="EC" id="5.2.1.8"/>
    </reaction>
</comment>
<proteinExistence type="inferred from homology"/>
<dbReference type="SUPFAM" id="SSF50891">
    <property type="entry name" value="Cyclophilin-like"/>
    <property type="match status" value="1"/>
</dbReference>
<dbReference type="InterPro" id="IPR029000">
    <property type="entry name" value="Cyclophilin-like_dom_sf"/>
</dbReference>
<dbReference type="InterPro" id="IPR044666">
    <property type="entry name" value="Cyclophilin_A-like"/>
</dbReference>
<dbReference type="PANTHER" id="PTHR45625:SF4">
    <property type="entry name" value="PEPTIDYLPROLYL ISOMERASE DOMAIN AND WD REPEAT-CONTAINING PROTEIN 1"/>
    <property type="match status" value="1"/>
</dbReference>
<dbReference type="GO" id="GO:0006457">
    <property type="term" value="P:protein folding"/>
    <property type="evidence" value="ECO:0007669"/>
    <property type="project" value="InterPro"/>
</dbReference>
<keyword evidence="2 3" id="KW-0413">Isomerase</keyword>
<dbReference type="InterPro" id="IPR020892">
    <property type="entry name" value="Cyclophilin-type_PPIase_CS"/>
</dbReference>
<dbReference type="Gene3D" id="2.40.100.10">
    <property type="entry name" value="Cyclophilin-like"/>
    <property type="match status" value="1"/>
</dbReference>
<dbReference type="OrthoDB" id="192993at2759"/>
<dbReference type="CDD" id="cd00317">
    <property type="entry name" value="cyclophilin"/>
    <property type="match status" value="1"/>
</dbReference>
<reference evidence="7" key="1">
    <citation type="journal article" date="2015" name="PLoS Genet.">
        <title>Genome Sequence and Transcriptome Analyses of Chrysochromulina tobin: Metabolic Tools for Enhanced Algal Fitness in the Prominent Order Prymnesiales (Haptophyceae).</title>
        <authorList>
            <person name="Hovde B.T."/>
            <person name="Deodato C.R."/>
            <person name="Hunsperger H.M."/>
            <person name="Ryken S.A."/>
            <person name="Yost W."/>
            <person name="Jha R.K."/>
            <person name="Patterson J."/>
            <person name="Monnat R.J. Jr."/>
            <person name="Barlow S.B."/>
            <person name="Starkenburg S.R."/>
            <person name="Cattolico R.A."/>
        </authorList>
    </citation>
    <scope>NUCLEOTIDE SEQUENCE</scope>
    <source>
        <strain evidence="7">CCMP291</strain>
    </source>
</reference>
<protein>
    <recommendedName>
        <fullName evidence="3">Peptidyl-prolyl cis-trans isomerase</fullName>
        <shortName evidence="3">PPIase</shortName>
        <ecNumber evidence="3">5.2.1.8</ecNumber>
    </recommendedName>
</protein>
<dbReference type="EC" id="5.2.1.8" evidence="3"/>
<evidence type="ECO:0000256" key="4">
    <source>
        <dbReference type="SAM" id="MobiDB-lite"/>
    </source>
</evidence>
<feature type="domain" description="PPIase cyclophilin-type" evidence="5">
    <location>
        <begin position="32"/>
        <end position="215"/>
    </location>
</feature>
<dbReference type="PRINTS" id="PR00153">
    <property type="entry name" value="CSAPPISMRASE"/>
</dbReference>
<dbReference type="Proteomes" id="UP000037460">
    <property type="component" value="Unassembled WGS sequence"/>
</dbReference>
<keyword evidence="7" id="KW-1185">Reference proteome</keyword>
<feature type="region of interest" description="Disordered" evidence="4">
    <location>
        <begin position="94"/>
        <end position="116"/>
    </location>
</feature>
<evidence type="ECO:0000256" key="2">
    <source>
        <dbReference type="ARBA" id="ARBA00023235"/>
    </source>
</evidence>
<name>A0A0M0JII0_9EUKA</name>
<evidence type="ECO:0000256" key="1">
    <source>
        <dbReference type="ARBA" id="ARBA00023110"/>
    </source>
</evidence>